<reference evidence="2" key="1">
    <citation type="submission" date="2014-01" db="EMBL/GenBank/DDBJ databases">
        <authorList>
            <person name="Aslett M."/>
        </authorList>
    </citation>
    <scope>NUCLEOTIDE SEQUENCE</scope>
</reference>
<dbReference type="AlphaFoldDB" id="A0A077ZD20"/>
<feature type="region of interest" description="Disordered" evidence="1">
    <location>
        <begin position="65"/>
        <end position="107"/>
    </location>
</feature>
<accession>A0A077ZD20</accession>
<evidence type="ECO:0000313" key="2">
    <source>
        <dbReference type="EMBL" id="CDW57734.1"/>
    </source>
</evidence>
<sequence>MNGYQHFKRFFRGETARFPTLNALPSSSNYYDHDVANLSVCRRITQPIGIMREWKRSGKAVSTKCYGADSSDPNSLSSKVNEPPKRAVERSTPSRWSDSEERAGEVMRSKGTDDVFVKAVERILRAFPHWYPRNSLNCSAEILKRIPFEMSLSFPTTTPLDLQDVPTCSRAPLSRPVSFRDQVCSKQPANSDSRCRRQSSTRQSVYLTDSSYGNLSPVLDQCDNEFSTMRERSLKKRSHQLSLEEGYFSSPLECQWHPETYDNPLGEKTMPGNSSGVCTCIESVEGEHWLAFGCSDHFEIESPVVTETFLLSCTKAGTSKLQKPAVENLQHEPTKRSSVSEYLDKIDTSLLTSPLEPRSVGTCKRFGRDSPSFQSDFRYYQHRMF</sequence>
<protein>
    <submittedName>
        <fullName evidence="2">Uncharacterized protein</fullName>
    </submittedName>
</protein>
<gene>
    <name evidence="2" type="ORF">TTRE_0000602901</name>
</gene>
<proteinExistence type="predicted"/>
<reference evidence="2" key="2">
    <citation type="submission" date="2014-03" db="EMBL/GenBank/DDBJ databases">
        <title>The whipworm genome and dual-species transcriptomics of an intimate host-pathogen interaction.</title>
        <authorList>
            <person name="Foth B.J."/>
            <person name="Tsai I.J."/>
            <person name="Reid A.J."/>
            <person name="Bancroft A.J."/>
            <person name="Nichol S."/>
            <person name="Tracey A."/>
            <person name="Holroyd N."/>
            <person name="Cotton J.A."/>
            <person name="Stanley E.J."/>
            <person name="Zarowiecki M."/>
            <person name="Liu J.Z."/>
            <person name="Huckvale T."/>
            <person name="Cooper P.J."/>
            <person name="Grencis R.K."/>
            <person name="Berriman M."/>
        </authorList>
    </citation>
    <scope>NUCLEOTIDE SEQUENCE [LARGE SCALE GENOMIC DNA]</scope>
</reference>
<dbReference type="OrthoDB" id="10357425at2759"/>
<dbReference type="EMBL" id="HG806205">
    <property type="protein sequence ID" value="CDW57734.1"/>
    <property type="molecule type" value="Genomic_DNA"/>
</dbReference>
<evidence type="ECO:0000313" key="3">
    <source>
        <dbReference type="Proteomes" id="UP000030665"/>
    </source>
</evidence>
<evidence type="ECO:0000256" key="1">
    <source>
        <dbReference type="SAM" id="MobiDB-lite"/>
    </source>
</evidence>
<organism evidence="2 3">
    <name type="scientific">Trichuris trichiura</name>
    <name type="common">Whipworm</name>
    <name type="synonym">Trichocephalus trichiurus</name>
    <dbReference type="NCBI Taxonomy" id="36087"/>
    <lineage>
        <taxon>Eukaryota</taxon>
        <taxon>Metazoa</taxon>
        <taxon>Ecdysozoa</taxon>
        <taxon>Nematoda</taxon>
        <taxon>Enoplea</taxon>
        <taxon>Dorylaimia</taxon>
        <taxon>Trichinellida</taxon>
        <taxon>Trichuridae</taxon>
        <taxon>Trichuris</taxon>
    </lineage>
</organism>
<keyword evidence="3" id="KW-1185">Reference proteome</keyword>
<name>A0A077ZD20_TRITR</name>
<dbReference type="Proteomes" id="UP000030665">
    <property type="component" value="Unassembled WGS sequence"/>
</dbReference>
<feature type="compositionally biased region" description="Polar residues" evidence="1">
    <location>
        <begin position="71"/>
        <end position="80"/>
    </location>
</feature>
<feature type="compositionally biased region" description="Basic and acidic residues" evidence="1">
    <location>
        <begin position="97"/>
        <end position="107"/>
    </location>
</feature>